<proteinExistence type="predicted"/>
<dbReference type="OrthoDB" id="7061550at2"/>
<name>A0A381E8H9_9GAMM</name>
<evidence type="ECO:0000313" key="2">
    <source>
        <dbReference type="EMBL" id="SUX22990.1"/>
    </source>
</evidence>
<feature type="region of interest" description="Disordered" evidence="1">
    <location>
        <begin position="33"/>
        <end position="75"/>
    </location>
</feature>
<keyword evidence="3" id="KW-1185">Reference proteome</keyword>
<dbReference type="Proteomes" id="UP000254572">
    <property type="component" value="Unassembled WGS sequence"/>
</dbReference>
<evidence type="ECO:0000313" key="3">
    <source>
        <dbReference type="Proteomes" id="UP000254572"/>
    </source>
</evidence>
<dbReference type="RefSeq" id="WP_115611671.1">
    <property type="nucleotide sequence ID" value="NZ_UFUW01000001.1"/>
</dbReference>
<gene>
    <name evidence="2" type="ORF">NCTC13294_01391</name>
</gene>
<feature type="compositionally biased region" description="Basic and acidic residues" evidence="1">
    <location>
        <begin position="45"/>
        <end position="75"/>
    </location>
</feature>
<organism evidence="2 3">
    <name type="scientific">Cardiobacterium valvarum</name>
    <dbReference type="NCBI Taxonomy" id="194702"/>
    <lineage>
        <taxon>Bacteria</taxon>
        <taxon>Pseudomonadati</taxon>
        <taxon>Pseudomonadota</taxon>
        <taxon>Gammaproteobacteria</taxon>
        <taxon>Cardiobacteriales</taxon>
        <taxon>Cardiobacteriaceae</taxon>
        <taxon>Cardiobacterium</taxon>
    </lineage>
</organism>
<feature type="region of interest" description="Disordered" evidence="1">
    <location>
        <begin position="168"/>
        <end position="220"/>
    </location>
</feature>
<dbReference type="Pfam" id="PF03743">
    <property type="entry name" value="TrbI"/>
    <property type="match status" value="1"/>
</dbReference>
<accession>A0A381E8H9</accession>
<dbReference type="EMBL" id="UFUW01000001">
    <property type="protein sequence ID" value="SUX22990.1"/>
    <property type="molecule type" value="Genomic_DNA"/>
</dbReference>
<reference evidence="2 3" key="1">
    <citation type="submission" date="2018-06" db="EMBL/GenBank/DDBJ databases">
        <authorList>
            <consortium name="Pathogen Informatics"/>
            <person name="Doyle S."/>
        </authorList>
    </citation>
    <scope>NUCLEOTIDE SEQUENCE [LARGE SCALE GENOMIC DNA]</scope>
    <source>
        <strain evidence="2 3">NCTC13294</strain>
    </source>
</reference>
<protein>
    <submittedName>
        <fullName evidence="2">Membrane-bound metallopeptidase</fullName>
    </submittedName>
</protein>
<feature type="compositionally biased region" description="Polar residues" evidence="1">
    <location>
        <begin position="186"/>
        <end position="220"/>
    </location>
</feature>
<sequence length="525" mass="57708">MTVGKFLMIMVLAMLFGVAWFVFQFSHSPAVSTQQSDNFFSDNSSETKRRADDPTYSEELRRNTELTRDTQNRQRNLEADLNNVREAMTSSREQQQETKDKVENVSAQVKELQRTLESSNKPDPALAKQMAELNEKLTGMQELQQQQQAQNETREARIRELEGLLEQQKQAQVVTPPDPKSLLPDNGQQGDILQGITTNTSQTLGDTDGRANNGNNQPRSHITLPYGSKGYAAASQTGNNDILSSVLGGIGNIGNPVPPAKLQPGMLPVAGERKKEDQWPTVFPVYTLPPSTILSDALLVTPIIGRVPLERSGNIEDPFFFKVEIGGKNLAANGHQIPGVAKMIASGYATGVREQECARGYIDSLTFIFIDGRIVTQGKTSGEGSSSGKALGYLTDPWGTPCIRGRYISNAGDYIKSRGMAAFVEAAADALSQGQVSYRQDSNGNYSAMLDGSIYPYIFGRGVSGTAKEIADYIRERTSAAFDVIYVAQGKPVQIMINDMIQIDYDANARKVNYYREPKRKSAYD</sequence>
<evidence type="ECO:0000256" key="1">
    <source>
        <dbReference type="SAM" id="MobiDB-lite"/>
    </source>
</evidence>
<feature type="compositionally biased region" description="Polar residues" evidence="1">
    <location>
        <begin position="33"/>
        <end position="44"/>
    </location>
</feature>
<dbReference type="InterPro" id="IPR005498">
    <property type="entry name" value="T4SS_VirB10/TraB/TrbI"/>
</dbReference>
<dbReference type="AlphaFoldDB" id="A0A381E8H9"/>